<dbReference type="EMBL" id="KF900780">
    <property type="protein sequence ID" value="AIF06762.1"/>
    <property type="molecule type" value="Genomic_DNA"/>
</dbReference>
<proteinExistence type="inferred from homology"/>
<dbReference type="InterPro" id="IPR050921">
    <property type="entry name" value="T4SS_GSP_E_ATPase"/>
</dbReference>
<name>A0A075GWW3_9EURY</name>
<evidence type="ECO:0000313" key="2">
    <source>
        <dbReference type="EMBL" id="AIF06762.1"/>
    </source>
</evidence>
<dbReference type="GO" id="GO:0016887">
    <property type="term" value="F:ATP hydrolysis activity"/>
    <property type="evidence" value="ECO:0007669"/>
    <property type="project" value="InterPro"/>
</dbReference>
<comment type="similarity">
    <text evidence="1">Belongs to the GSP E family.</text>
</comment>
<dbReference type="AlphaFoldDB" id="A0A075GWW3"/>
<dbReference type="InterPro" id="IPR027417">
    <property type="entry name" value="P-loop_NTPase"/>
</dbReference>
<dbReference type="SUPFAM" id="SSF52540">
    <property type="entry name" value="P-loop containing nucleoside triphosphate hydrolases"/>
    <property type="match status" value="1"/>
</dbReference>
<dbReference type="Gene3D" id="3.30.450.380">
    <property type="match status" value="1"/>
</dbReference>
<dbReference type="PANTHER" id="PTHR30486:SF6">
    <property type="entry name" value="TYPE IV PILUS RETRACTATION ATPASE PILT"/>
    <property type="match status" value="1"/>
</dbReference>
<reference evidence="2" key="1">
    <citation type="journal article" date="2014" name="Genome Biol. Evol.">
        <title>Pangenome evidence for extensive interdomain horizontal transfer affecting lineage core and shell genes in uncultured planktonic thaumarchaeota and euryarchaeota.</title>
        <authorList>
            <person name="Deschamps P."/>
            <person name="Zivanovic Y."/>
            <person name="Moreira D."/>
            <person name="Rodriguez-Valera F."/>
            <person name="Lopez-Garcia P."/>
        </authorList>
    </citation>
    <scope>NUCLEOTIDE SEQUENCE</scope>
</reference>
<organism evidence="2">
    <name type="scientific">uncultured marine group II/III euryarchaeote KM3_195_B08</name>
    <dbReference type="NCBI Taxonomy" id="1457970"/>
    <lineage>
        <taxon>Archaea</taxon>
        <taxon>Methanobacteriati</taxon>
        <taxon>Methanobacteriota</taxon>
        <taxon>environmental samples</taxon>
    </lineage>
</organism>
<accession>A0A075GWW3</accession>
<protein>
    <submittedName>
        <fullName evidence="2">Putative type II secretion system protein</fullName>
    </submittedName>
</protein>
<dbReference type="PANTHER" id="PTHR30486">
    <property type="entry name" value="TWITCHING MOTILITY PROTEIN PILT"/>
    <property type="match status" value="1"/>
</dbReference>
<evidence type="ECO:0000256" key="1">
    <source>
        <dbReference type="ARBA" id="ARBA00006611"/>
    </source>
</evidence>
<sequence>MCNVYLEGTRAILDMAKCPYEFASPEFLNLHLKDISTIEDEIKTIKYEEEIVIELDEEKTKVLVQYAGVIRQLENILLKEEIYGIKQDPKYHDRRKALRKFYEYMFLSPVLAAQNLEDYKDPLPEKSIYMKGHQTFNAWMKGILKTFKETKLYELVKQTGDLRKAFLSLTGLRSLYFIESILLDIPKNAKPVEAKEGSYDLPYGIKVQIYEIPGEDAFLYVAKNKTIESLRPELGKLLATTINEHLQESFDDTKDFNIAFNLKSREYRQHFLDIAMMKGVKISPREALIMGREAASWTVGLGASIETLATDVENVTDIYIDSENSPIYIEHSRFGLCHTLYRYNRELLEHSFSNIVRTIKGEKFDNVNPISDVVVKRLSMRCHLQRPPATFEELQGALRIMKESPFTYSQYLYFKSMSPFFAGYDDVMVGLGCSEAVLGLKGVGKTAFTASKIGAIGTRRRIIPIQDIEEIPVRSFRKRGFHIGAARVQSSEADARTGSGELDLVSMANALLRMGDAALIINEVRSRTAVQGIINLLNTQPGVFLLYNLHAESLRDIQDRLELVFGIPAASMFATDRYTFLKKVRFGRRGVVNRVLGFEYESDLENKKFVEVFRFKRGANIDECVLEPKFVKNKEAFEYDYSDVDFAKLEKNLDLNFVPPVLIRRSEESGVAPEQYILQAFFKGKVYNDIYKASIKTNDKLLRELDFVLRCNTFANKMIASLEDENGQVDFKEGNRLWEAEFKKIVKEELATRRKNAQ</sequence>
<dbReference type="Gene3D" id="3.40.50.300">
    <property type="entry name" value="P-loop containing nucleotide triphosphate hydrolases"/>
    <property type="match status" value="1"/>
</dbReference>